<dbReference type="Pfam" id="PF07690">
    <property type="entry name" value="MFS_1"/>
    <property type="match status" value="1"/>
</dbReference>
<proteinExistence type="predicted"/>
<evidence type="ECO:0000256" key="5">
    <source>
        <dbReference type="SAM" id="Phobius"/>
    </source>
</evidence>
<evidence type="ECO:0000313" key="8">
    <source>
        <dbReference type="Proteomes" id="UP000199435"/>
    </source>
</evidence>
<keyword evidence="3 5" id="KW-1133">Transmembrane helix</keyword>
<feature type="transmembrane region" description="Helical" evidence="5">
    <location>
        <begin position="91"/>
        <end position="112"/>
    </location>
</feature>
<dbReference type="EMBL" id="FMAH01000006">
    <property type="protein sequence ID" value="SCB20060.1"/>
    <property type="molecule type" value="Genomic_DNA"/>
</dbReference>
<evidence type="ECO:0000256" key="3">
    <source>
        <dbReference type="ARBA" id="ARBA00022989"/>
    </source>
</evidence>
<organism evidence="7 8">
    <name type="scientific">Rhizobium miluonense</name>
    <dbReference type="NCBI Taxonomy" id="411945"/>
    <lineage>
        <taxon>Bacteria</taxon>
        <taxon>Pseudomonadati</taxon>
        <taxon>Pseudomonadota</taxon>
        <taxon>Alphaproteobacteria</taxon>
        <taxon>Hyphomicrobiales</taxon>
        <taxon>Rhizobiaceae</taxon>
        <taxon>Rhizobium/Agrobacterium group</taxon>
        <taxon>Rhizobium</taxon>
    </lineage>
</organism>
<dbReference type="PANTHER" id="PTHR23501:SF154">
    <property type="entry name" value="MULTIDRUG-EFFLUX TRANSPORTER RV1634-RELATED"/>
    <property type="match status" value="1"/>
</dbReference>
<dbReference type="PROSITE" id="PS50850">
    <property type="entry name" value="MFS"/>
    <property type="match status" value="1"/>
</dbReference>
<dbReference type="GO" id="GO:0022857">
    <property type="term" value="F:transmembrane transporter activity"/>
    <property type="evidence" value="ECO:0007669"/>
    <property type="project" value="InterPro"/>
</dbReference>
<dbReference type="PANTHER" id="PTHR23501">
    <property type="entry name" value="MAJOR FACILITATOR SUPERFAMILY"/>
    <property type="match status" value="1"/>
</dbReference>
<evidence type="ECO:0000313" key="7">
    <source>
        <dbReference type="EMBL" id="SCB20060.1"/>
    </source>
</evidence>
<evidence type="ECO:0000256" key="1">
    <source>
        <dbReference type="ARBA" id="ARBA00004141"/>
    </source>
</evidence>
<comment type="subcellular location">
    <subcellularLocation>
        <location evidence="1">Membrane</location>
        <topology evidence="1">Multi-pass membrane protein</topology>
    </subcellularLocation>
</comment>
<dbReference type="STRING" id="411945.GA0061102_1006142"/>
<evidence type="ECO:0000259" key="6">
    <source>
        <dbReference type="PROSITE" id="PS50850"/>
    </source>
</evidence>
<feature type="transmembrane region" description="Helical" evidence="5">
    <location>
        <begin position="124"/>
        <end position="141"/>
    </location>
</feature>
<dbReference type="InterPro" id="IPR020846">
    <property type="entry name" value="MFS_dom"/>
</dbReference>
<feature type="transmembrane region" description="Helical" evidence="5">
    <location>
        <begin position="276"/>
        <end position="297"/>
    </location>
</feature>
<feature type="transmembrane region" description="Helical" evidence="5">
    <location>
        <begin position="211"/>
        <end position="230"/>
    </location>
</feature>
<dbReference type="RefSeq" id="WP_092845924.1">
    <property type="nucleotide sequence ID" value="NZ_FMAH01000006.1"/>
</dbReference>
<feature type="transmembrane region" description="Helical" evidence="5">
    <location>
        <begin position="23"/>
        <end position="48"/>
    </location>
</feature>
<dbReference type="AlphaFoldDB" id="A0A1C3UX44"/>
<keyword evidence="4 5" id="KW-0472">Membrane</keyword>
<keyword evidence="2 5" id="KW-0812">Transmembrane</keyword>
<evidence type="ECO:0000256" key="4">
    <source>
        <dbReference type="ARBA" id="ARBA00023136"/>
    </source>
</evidence>
<accession>A0A1C3UX44</accession>
<dbReference type="Gene3D" id="1.20.1250.20">
    <property type="entry name" value="MFS general substrate transporter like domains"/>
    <property type="match status" value="1"/>
</dbReference>
<protein>
    <submittedName>
        <fullName evidence="7">Predicted arabinose efflux permease, MFS family</fullName>
    </submittedName>
</protein>
<feature type="transmembrane region" description="Helical" evidence="5">
    <location>
        <begin position="236"/>
        <end position="255"/>
    </location>
</feature>
<dbReference type="Gene3D" id="1.20.1720.10">
    <property type="entry name" value="Multidrug resistance protein D"/>
    <property type="match status" value="1"/>
</dbReference>
<dbReference type="InterPro" id="IPR011701">
    <property type="entry name" value="MFS"/>
</dbReference>
<reference evidence="8" key="1">
    <citation type="submission" date="2016-08" db="EMBL/GenBank/DDBJ databases">
        <authorList>
            <person name="Varghese N."/>
            <person name="Submissions Spin"/>
        </authorList>
    </citation>
    <scope>NUCLEOTIDE SEQUENCE [LARGE SCALE GENOMIC DNA]</scope>
    <source>
        <strain evidence="8">HAMBI 2971</strain>
    </source>
</reference>
<dbReference type="InterPro" id="IPR036259">
    <property type="entry name" value="MFS_trans_sf"/>
</dbReference>
<name>A0A1C3UX44_9HYPH</name>
<feature type="transmembrane region" description="Helical" evidence="5">
    <location>
        <begin position="336"/>
        <end position="358"/>
    </location>
</feature>
<evidence type="ECO:0000256" key="2">
    <source>
        <dbReference type="ARBA" id="ARBA00022692"/>
    </source>
</evidence>
<feature type="transmembrane region" description="Helical" evidence="5">
    <location>
        <begin position="410"/>
        <end position="430"/>
    </location>
</feature>
<sequence>MSSIENTAPLKSASIFTLFSPRLLPATLMLGGGVALYAVESYITATIAPSIVRDIGGLELFSWMTTLFVAAGVLGSITVATRPKGMGLRAVYIAAALTFGIGSLVCAIAPTMPVLLMGRAVQGYGSGMLSGLAYAFIRFIYPEPLWRRASTLYAAIWGVATVLGPTLGGLFAAGGAWREAFIILVPLAVLMALSARWLLPDVADDRIDTRTPLVQIILLLAAVLFVSIAGTIEHGPYKVVLITVSIILVAMMVMTERKSEVRLLPYGAVVLGNPISRLYLTIFTLMLVLTSDIYIPYFLQTLHGVTPLISGYLVALVALGWTIAAFFSASFSGKRAAIAIIAGCILETAATASLIPLLATATPFSRLAEFAPAVIAMFLMGFGVGLGWAHLVTRIIGIARRTEQDKASAAISMTQSLGGAFGAAVAGVIVNGAGLTHPGGVAGGLSAASWLYALMAVPGLVAIALSFTIRPASA</sequence>
<feature type="transmembrane region" description="Helical" evidence="5">
    <location>
        <begin position="309"/>
        <end position="329"/>
    </location>
</feature>
<gene>
    <name evidence="7" type="ORF">GA0061102_1006142</name>
</gene>
<feature type="transmembrane region" description="Helical" evidence="5">
    <location>
        <begin position="180"/>
        <end position="199"/>
    </location>
</feature>
<feature type="transmembrane region" description="Helical" evidence="5">
    <location>
        <begin position="60"/>
        <end position="79"/>
    </location>
</feature>
<dbReference type="SUPFAM" id="SSF103473">
    <property type="entry name" value="MFS general substrate transporter"/>
    <property type="match status" value="1"/>
</dbReference>
<dbReference type="Proteomes" id="UP000199435">
    <property type="component" value="Unassembled WGS sequence"/>
</dbReference>
<dbReference type="GO" id="GO:0005886">
    <property type="term" value="C:plasma membrane"/>
    <property type="evidence" value="ECO:0007669"/>
    <property type="project" value="TreeGrafter"/>
</dbReference>
<feature type="domain" description="Major facilitator superfamily (MFS) profile" evidence="6">
    <location>
        <begin position="26"/>
        <end position="474"/>
    </location>
</feature>
<feature type="transmembrane region" description="Helical" evidence="5">
    <location>
        <begin position="370"/>
        <end position="389"/>
    </location>
</feature>
<keyword evidence="8" id="KW-1185">Reference proteome</keyword>
<feature type="transmembrane region" description="Helical" evidence="5">
    <location>
        <begin position="153"/>
        <end position="174"/>
    </location>
</feature>
<dbReference type="OrthoDB" id="9807274at2"/>
<feature type="transmembrane region" description="Helical" evidence="5">
    <location>
        <begin position="450"/>
        <end position="469"/>
    </location>
</feature>